<keyword evidence="1" id="KW-0812">Transmembrane</keyword>
<gene>
    <name evidence="2" type="ORF">HNR50_003189</name>
</gene>
<evidence type="ECO:0000313" key="2">
    <source>
        <dbReference type="EMBL" id="MBB6481509.1"/>
    </source>
</evidence>
<sequence length="82" mass="8889">MESSNIPSVHVSSGNKIPYPVGVRVMLKDLERSKQILSSFGLKPDEFSPADRKMATRHIIIMLSIGGLAIVFLVLVILGVIG</sequence>
<organism evidence="2 3">
    <name type="scientific">Spirochaeta isovalerica</name>
    <dbReference type="NCBI Taxonomy" id="150"/>
    <lineage>
        <taxon>Bacteria</taxon>
        <taxon>Pseudomonadati</taxon>
        <taxon>Spirochaetota</taxon>
        <taxon>Spirochaetia</taxon>
        <taxon>Spirochaetales</taxon>
        <taxon>Spirochaetaceae</taxon>
        <taxon>Spirochaeta</taxon>
    </lineage>
</organism>
<dbReference type="AlphaFoldDB" id="A0A841RFB3"/>
<dbReference type="EMBL" id="JACHGJ010000006">
    <property type="protein sequence ID" value="MBB6481509.1"/>
    <property type="molecule type" value="Genomic_DNA"/>
</dbReference>
<feature type="transmembrane region" description="Helical" evidence="1">
    <location>
        <begin position="59"/>
        <end position="81"/>
    </location>
</feature>
<evidence type="ECO:0000313" key="3">
    <source>
        <dbReference type="Proteomes" id="UP000587760"/>
    </source>
</evidence>
<protein>
    <submittedName>
        <fullName evidence="2">Uncharacterized protein</fullName>
    </submittedName>
</protein>
<name>A0A841RFB3_9SPIO</name>
<dbReference type="RefSeq" id="WP_184747751.1">
    <property type="nucleotide sequence ID" value="NZ_JACHGJ010000006.1"/>
</dbReference>
<keyword evidence="1" id="KW-1133">Transmembrane helix</keyword>
<reference evidence="2 3" key="1">
    <citation type="submission" date="2020-08" db="EMBL/GenBank/DDBJ databases">
        <title>Genomic Encyclopedia of Type Strains, Phase IV (KMG-IV): sequencing the most valuable type-strain genomes for metagenomic binning, comparative biology and taxonomic classification.</title>
        <authorList>
            <person name="Goeker M."/>
        </authorList>
    </citation>
    <scope>NUCLEOTIDE SEQUENCE [LARGE SCALE GENOMIC DNA]</scope>
    <source>
        <strain evidence="2 3">DSM 2461</strain>
    </source>
</reference>
<comment type="caution">
    <text evidence="2">The sequence shown here is derived from an EMBL/GenBank/DDBJ whole genome shotgun (WGS) entry which is preliminary data.</text>
</comment>
<keyword evidence="3" id="KW-1185">Reference proteome</keyword>
<evidence type="ECO:0000256" key="1">
    <source>
        <dbReference type="SAM" id="Phobius"/>
    </source>
</evidence>
<dbReference type="Proteomes" id="UP000587760">
    <property type="component" value="Unassembled WGS sequence"/>
</dbReference>
<keyword evidence="1" id="KW-0472">Membrane</keyword>
<proteinExistence type="predicted"/>
<accession>A0A841RFB3</accession>